<dbReference type="Proteomes" id="UP000827976">
    <property type="component" value="Chromosome 5"/>
</dbReference>
<dbReference type="EC" id="3.4.17.23" evidence="1"/>
<protein>
    <submittedName>
        <fullName evidence="1">Angiotensin-converting enzyme 2 protein</fullName>
        <ecNumber evidence="1">3.4.17.23</ecNumber>
    </submittedName>
</protein>
<keyword evidence="1" id="KW-0645">Protease</keyword>
<evidence type="ECO:0000313" key="2">
    <source>
        <dbReference type="Proteomes" id="UP000827976"/>
    </source>
</evidence>
<dbReference type="EMBL" id="CM037015">
    <property type="protein sequence ID" value="KAH7682339.1"/>
    <property type="molecule type" value="Genomic_DNA"/>
</dbReference>
<keyword evidence="1" id="KW-0121">Carboxypeptidase</keyword>
<gene>
    <name evidence="1" type="ORF">IHE45_05G114300</name>
</gene>
<evidence type="ECO:0000313" key="1">
    <source>
        <dbReference type="EMBL" id="KAH7682339.1"/>
    </source>
</evidence>
<comment type="caution">
    <text evidence="1">The sequence shown here is derived from an EMBL/GenBank/DDBJ whole genome shotgun (WGS) entry which is preliminary data.</text>
</comment>
<keyword evidence="2" id="KW-1185">Reference proteome</keyword>
<keyword evidence="1" id="KW-0378">Hydrolase</keyword>
<proteinExistence type="predicted"/>
<sequence>MKTKQDPENTSVVQKSLQAPHESQGNGQNSTGSEDLIAESGSISNASNEKRKVSREDIELVQNLIERCLQLYMNKGEVVKTLSSRARIEPGFTNLVWQKLEEENSDFFRAYYIRLKLKKQIAMFNYLLEHQHNLMKYPVPFKTPLAPVQNGAHPMAVNSFHMGYPILQQPPMPATGQPPLDHMSCRLSSSHVVNGIPAPGSFHPVHLDSGNGGTTELAPAAQCSTMSSVPETDVSPASVASNNHFPFTPSEISGMGVDASAVDANFSTDLVGTGILQLEQDGVVGSSRGSLKSLSQFWNLSFSDFTADMTNLGDLEVLGDYSGSPFLSSDPDILFNSSEQDDIVEEYFADTVQGLDTVTGPASQSDEEKS</sequence>
<reference evidence="2" key="1">
    <citation type="journal article" date="2022" name="Nat. Commun.">
        <title>Chromosome evolution and the genetic basis of agronomically important traits in greater yam.</title>
        <authorList>
            <person name="Bredeson J.V."/>
            <person name="Lyons J.B."/>
            <person name="Oniyinde I.O."/>
            <person name="Okereke N.R."/>
            <person name="Kolade O."/>
            <person name="Nnabue I."/>
            <person name="Nwadili C.O."/>
            <person name="Hribova E."/>
            <person name="Parker M."/>
            <person name="Nwogha J."/>
            <person name="Shu S."/>
            <person name="Carlson J."/>
            <person name="Kariba R."/>
            <person name="Muthemba S."/>
            <person name="Knop K."/>
            <person name="Barton G.J."/>
            <person name="Sherwood A.V."/>
            <person name="Lopez-Montes A."/>
            <person name="Asiedu R."/>
            <person name="Jamnadass R."/>
            <person name="Muchugi A."/>
            <person name="Goodstein D."/>
            <person name="Egesi C.N."/>
            <person name="Featherston J."/>
            <person name="Asfaw A."/>
            <person name="Simpson G.G."/>
            <person name="Dolezel J."/>
            <person name="Hendre P.S."/>
            <person name="Van Deynze A."/>
            <person name="Kumar P.L."/>
            <person name="Obidiegwu J.E."/>
            <person name="Bhattacharjee R."/>
            <person name="Rokhsar D.S."/>
        </authorList>
    </citation>
    <scope>NUCLEOTIDE SEQUENCE [LARGE SCALE GENOMIC DNA]</scope>
    <source>
        <strain evidence="2">cv. TDa95/00328</strain>
    </source>
</reference>
<accession>A0ACB7W3W3</accession>
<organism evidence="1 2">
    <name type="scientific">Dioscorea alata</name>
    <name type="common">Purple yam</name>
    <dbReference type="NCBI Taxonomy" id="55571"/>
    <lineage>
        <taxon>Eukaryota</taxon>
        <taxon>Viridiplantae</taxon>
        <taxon>Streptophyta</taxon>
        <taxon>Embryophyta</taxon>
        <taxon>Tracheophyta</taxon>
        <taxon>Spermatophyta</taxon>
        <taxon>Magnoliopsida</taxon>
        <taxon>Liliopsida</taxon>
        <taxon>Dioscoreales</taxon>
        <taxon>Dioscoreaceae</taxon>
        <taxon>Dioscorea</taxon>
    </lineage>
</organism>
<name>A0ACB7W3W3_DIOAL</name>